<feature type="signal peptide" evidence="2">
    <location>
        <begin position="1"/>
        <end position="24"/>
    </location>
</feature>
<sequence>MSLKYIFTAILLSCFLLQTGFTLAENEGPPYEEIAAVTNVPWYWLAAADAYEHGIRAGRGEPLDDHELAIAYSAEEWSGALNPALDDTDPDRINFFQGKGKDGNDSGHADREEEFDVLFTFAEHLASYGVTDQDIQIGLWEHYNRDQAVRLISGHAALLKAYTDQDLRERAFPLPPKSHYTYHNNWGASRGWGGRRAHEGVDIFADYGTPVQATTYGRIELIGWNRFGGWRVGIRDLSNTYHYFAHLSQFTEDLEAGDLVEPGEVLGYVGSSGYGPEGTSGRFPPHLHYGMYRDNGHTEWALNPYFHLKMWDEK</sequence>
<dbReference type="CDD" id="cd12797">
    <property type="entry name" value="M23_peptidase"/>
    <property type="match status" value="1"/>
</dbReference>
<protein>
    <submittedName>
        <fullName evidence="4">Peptidase M23-like protein</fullName>
    </submittedName>
</protein>
<proteinExistence type="predicted"/>
<reference evidence="4 5" key="1">
    <citation type="submission" date="2018-03" db="EMBL/GenBank/DDBJ databases">
        <title>Genomic Encyclopedia of Type Strains, Phase III (KMG-III): the genomes of soil and plant-associated and newly described type strains.</title>
        <authorList>
            <person name="Whitman W."/>
        </authorList>
    </citation>
    <scope>NUCLEOTIDE SEQUENCE [LARGE SCALE GENOMIC DNA]</scope>
    <source>
        <strain evidence="4 5">CGMCC 1.07653</strain>
    </source>
</reference>
<name>A0A2P8HDZ3_9BACI</name>
<evidence type="ECO:0000313" key="4">
    <source>
        <dbReference type="EMBL" id="PSL44443.1"/>
    </source>
</evidence>
<dbReference type="RefSeq" id="WP_106588920.1">
    <property type="nucleotide sequence ID" value="NZ_PYAV01000008.1"/>
</dbReference>
<dbReference type="InterPro" id="IPR050570">
    <property type="entry name" value="Cell_wall_metabolism_enzyme"/>
</dbReference>
<dbReference type="EMBL" id="PYAV01000008">
    <property type="protein sequence ID" value="PSL44443.1"/>
    <property type="molecule type" value="Genomic_DNA"/>
</dbReference>
<comment type="caution">
    <text evidence="4">The sequence shown here is derived from an EMBL/GenBank/DDBJ whole genome shotgun (WGS) entry which is preliminary data.</text>
</comment>
<dbReference type="GO" id="GO:0004222">
    <property type="term" value="F:metalloendopeptidase activity"/>
    <property type="evidence" value="ECO:0007669"/>
    <property type="project" value="TreeGrafter"/>
</dbReference>
<dbReference type="AlphaFoldDB" id="A0A2P8HDZ3"/>
<evidence type="ECO:0000313" key="5">
    <source>
        <dbReference type="Proteomes" id="UP000242310"/>
    </source>
</evidence>
<dbReference type="PANTHER" id="PTHR21666:SF289">
    <property type="entry name" value="L-ALA--D-GLU ENDOPEPTIDASE"/>
    <property type="match status" value="1"/>
</dbReference>
<dbReference type="Proteomes" id="UP000242310">
    <property type="component" value="Unassembled WGS sequence"/>
</dbReference>
<dbReference type="InterPro" id="IPR016047">
    <property type="entry name" value="M23ase_b-sheet_dom"/>
</dbReference>
<keyword evidence="5" id="KW-1185">Reference proteome</keyword>
<accession>A0A2P8HDZ3</accession>
<dbReference type="InterPro" id="IPR011055">
    <property type="entry name" value="Dup_hybrid_motif"/>
</dbReference>
<dbReference type="SUPFAM" id="SSF51261">
    <property type="entry name" value="Duplicated hybrid motif"/>
    <property type="match status" value="1"/>
</dbReference>
<evidence type="ECO:0000256" key="2">
    <source>
        <dbReference type="SAM" id="SignalP"/>
    </source>
</evidence>
<evidence type="ECO:0000259" key="3">
    <source>
        <dbReference type="Pfam" id="PF01551"/>
    </source>
</evidence>
<feature type="chain" id="PRO_5015172361" evidence="2">
    <location>
        <begin position="25"/>
        <end position="314"/>
    </location>
</feature>
<dbReference type="OrthoDB" id="9810477at2"/>
<keyword evidence="1 2" id="KW-0732">Signal</keyword>
<feature type="domain" description="M23ase beta-sheet core" evidence="3">
    <location>
        <begin position="197"/>
        <end position="295"/>
    </location>
</feature>
<evidence type="ECO:0000256" key="1">
    <source>
        <dbReference type="ARBA" id="ARBA00022729"/>
    </source>
</evidence>
<dbReference type="PANTHER" id="PTHR21666">
    <property type="entry name" value="PEPTIDASE-RELATED"/>
    <property type="match status" value="1"/>
</dbReference>
<gene>
    <name evidence="4" type="ORF">B0H94_10854</name>
</gene>
<organism evidence="4 5">
    <name type="scientific">Salsuginibacillus halophilus</name>
    <dbReference type="NCBI Taxonomy" id="517424"/>
    <lineage>
        <taxon>Bacteria</taxon>
        <taxon>Bacillati</taxon>
        <taxon>Bacillota</taxon>
        <taxon>Bacilli</taxon>
        <taxon>Bacillales</taxon>
        <taxon>Bacillaceae</taxon>
        <taxon>Salsuginibacillus</taxon>
    </lineage>
</organism>
<dbReference type="Pfam" id="PF01551">
    <property type="entry name" value="Peptidase_M23"/>
    <property type="match status" value="1"/>
</dbReference>
<dbReference type="Gene3D" id="2.70.70.10">
    <property type="entry name" value="Glucose Permease (Domain IIA)"/>
    <property type="match status" value="1"/>
</dbReference>